<organism evidence="13 14">
    <name type="scientific">Microlunatus spumicola</name>
    <dbReference type="NCBI Taxonomy" id="81499"/>
    <lineage>
        <taxon>Bacteria</taxon>
        <taxon>Bacillati</taxon>
        <taxon>Actinomycetota</taxon>
        <taxon>Actinomycetes</taxon>
        <taxon>Propionibacteriales</taxon>
        <taxon>Propionibacteriaceae</taxon>
        <taxon>Microlunatus</taxon>
    </lineage>
</organism>
<evidence type="ECO:0000256" key="9">
    <source>
        <dbReference type="RuleBase" id="RU004169"/>
    </source>
</evidence>
<protein>
    <recommendedName>
        <fullName evidence="3 7">Uroporphyrinogen decarboxylase</fullName>
        <shortName evidence="7">UPD</shortName>
        <shortName evidence="7">URO-D</shortName>
        <ecNumber evidence="3 7">4.1.1.37</ecNumber>
    </recommendedName>
</protein>
<evidence type="ECO:0000313" key="14">
    <source>
        <dbReference type="Proteomes" id="UP001500767"/>
    </source>
</evidence>
<evidence type="ECO:0000256" key="2">
    <source>
        <dbReference type="ARBA" id="ARBA00009935"/>
    </source>
</evidence>
<comment type="subunit">
    <text evidence="7">Homodimer.</text>
</comment>
<keyword evidence="4 7" id="KW-0210">Decarboxylase</keyword>
<dbReference type="Gene3D" id="3.20.20.210">
    <property type="match status" value="1"/>
</dbReference>
<feature type="domain" description="Uroporphyrinogen decarboxylase (URO-D)" evidence="11">
    <location>
        <begin position="38"/>
        <end position="47"/>
    </location>
</feature>
<evidence type="ECO:0000256" key="3">
    <source>
        <dbReference type="ARBA" id="ARBA00012288"/>
    </source>
</evidence>
<feature type="site" description="Transition state stabilizer" evidence="7">
    <location>
        <position position="92"/>
    </location>
</feature>
<evidence type="ECO:0000313" key="13">
    <source>
        <dbReference type="EMBL" id="GAA3550259.1"/>
    </source>
</evidence>
<keyword evidence="6 7" id="KW-0627">Porphyrin biosynthesis</keyword>
<dbReference type="InterPro" id="IPR000257">
    <property type="entry name" value="Uroporphyrinogen_deCOase"/>
</dbReference>
<dbReference type="EC" id="4.1.1.37" evidence="3 7"/>
<dbReference type="PANTHER" id="PTHR21091:SF169">
    <property type="entry name" value="UROPORPHYRINOGEN DECARBOXYLASE"/>
    <property type="match status" value="1"/>
</dbReference>
<comment type="catalytic activity">
    <reaction evidence="7 8">
        <text>uroporphyrinogen III + 4 H(+) = coproporphyrinogen III + 4 CO2</text>
        <dbReference type="Rhea" id="RHEA:19865"/>
        <dbReference type="ChEBI" id="CHEBI:15378"/>
        <dbReference type="ChEBI" id="CHEBI:16526"/>
        <dbReference type="ChEBI" id="CHEBI:57308"/>
        <dbReference type="ChEBI" id="CHEBI:57309"/>
        <dbReference type="EC" id="4.1.1.37"/>
    </reaction>
</comment>
<feature type="compositionally biased region" description="Polar residues" evidence="10">
    <location>
        <begin position="1"/>
        <end position="11"/>
    </location>
</feature>
<evidence type="ECO:0000256" key="7">
    <source>
        <dbReference type="HAMAP-Rule" id="MF_00218"/>
    </source>
</evidence>
<dbReference type="Pfam" id="PF01208">
    <property type="entry name" value="URO-D"/>
    <property type="match status" value="1"/>
</dbReference>
<comment type="caution">
    <text evidence="7">Lacks conserved residue(s) required for the propagation of feature annotation.</text>
</comment>
<comment type="function">
    <text evidence="7">Catalyzes the decarboxylation of four acetate groups of uroporphyrinogen-III to yield coproporphyrinogen-III.</text>
</comment>
<evidence type="ECO:0000256" key="4">
    <source>
        <dbReference type="ARBA" id="ARBA00022793"/>
    </source>
</evidence>
<comment type="similarity">
    <text evidence="2 7 9">Belongs to the uroporphyrinogen decarboxylase family.</text>
</comment>
<feature type="domain" description="Uroporphyrinogen decarboxylase (URO-D)" evidence="12">
    <location>
        <begin position="155"/>
        <end position="171"/>
    </location>
</feature>
<comment type="subcellular location">
    <subcellularLocation>
        <location evidence="7">Cytoplasm</location>
    </subcellularLocation>
</comment>
<feature type="binding site" evidence="7">
    <location>
        <position position="222"/>
    </location>
    <ligand>
        <name>substrate</name>
    </ligand>
</feature>
<dbReference type="HAMAP" id="MF_00218">
    <property type="entry name" value="URO_D"/>
    <property type="match status" value="1"/>
</dbReference>
<dbReference type="Proteomes" id="UP001500767">
    <property type="component" value="Unassembled WGS sequence"/>
</dbReference>
<evidence type="ECO:0000256" key="5">
    <source>
        <dbReference type="ARBA" id="ARBA00023239"/>
    </source>
</evidence>
<comment type="caution">
    <text evidence="13">The sequence shown here is derived from an EMBL/GenBank/DDBJ whole genome shotgun (WGS) entry which is preliminary data.</text>
</comment>
<evidence type="ECO:0000256" key="10">
    <source>
        <dbReference type="SAM" id="MobiDB-lite"/>
    </source>
</evidence>
<evidence type="ECO:0000259" key="12">
    <source>
        <dbReference type="PROSITE" id="PS00907"/>
    </source>
</evidence>
<evidence type="ECO:0000256" key="8">
    <source>
        <dbReference type="RuleBase" id="RU000554"/>
    </source>
</evidence>
<name>A0ABP6WG43_9ACTN</name>
<feature type="binding site" evidence="7">
    <location>
        <position position="334"/>
    </location>
    <ligand>
        <name>substrate</name>
    </ligand>
</feature>
<dbReference type="EMBL" id="BAAAYR010000001">
    <property type="protein sequence ID" value="GAA3550259.1"/>
    <property type="molecule type" value="Genomic_DNA"/>
</dbReference>
<evidence type="ECO:0000259" key="11">
    <source>
        <dbReference type="PROSITE" id="PS00906"/>
    </source>
</evidence>
<feature type="binding site" evidence="7">
    <location>
        <position position="92"/>
    </location>
    <ligand>
        <name>substrate</name>
    </ligand>
</feature>
<evidence type="ECO:0000256" key="1">
    <source>
        <dbReference type="ARBA" id="ARBA00004804"/>
    </source>
</evidence>
<dbReference type="InterPro" id="IPR038071">
    <property type="entry name" value="UROD/MetE-like_sf"/>
</dbReference>
<feature type="region of interest" description="Disordered" evidence="10">
    <location>
        <begin position="1"/>
        <end position="20"/>
    </location>
</feature>
<dbReference type="CDD" id="cd00717">
    <property type="entry name" value="URO-D"/>
    <property type="match status" value="1"/>
</dbReference>
<dbReference type="NCBIfam" id="TIGR01464">
    <property type="entry name" value="hemE"/>
    <property type="match status" value="1"/>
</dbReference>
<evidence type="ECO:0000256" key="6">
    <source>
        <dbReference type="ARBA" id="ARBA00023244"/>
    </source>
</evidence>
<keyword evidence="7" id="KW-0963">Cytoplasm</keyword>
<accession>A0ABP6WG43</accession>
<keyword evidence="5 7" id="KW-0456">Lyase</keyword>
<dbReference type="SUPFAM" id="SSF51726">
    <property type="entry name" value="UROD/MetE-like"/>
    <property type="match status" value="1"/>
</dbReference>
<dbReference type="PROSITE" id="PS00907">
    <property type="entry name" value="UROD_2"/>
    <property type="match status" value="1"/>
</dbReference>
<dbReference type="RefSeq" id="WP_425562099.1">
    <property type="nucleotide sequence ID" value="NZ_BAAAYR010000001.1"/>
</dbReference>
<dbReference type="PANTHER" id="PTHR21091">
    <property type="entry name" value="METHYLTETRAHYDROFOLATE:HOMOCYSTEINE METHYLTRANSFERASE RELATED"/>
    <property type="match status" value="1"/>
</dbReference>
<feature type="binding site" evidence="7">
    <location>
        <begin position="43"/>
        <end position="47"/>
    </location>
    <ligand>
        <name>substrate</name>
    </ligand>
</feature>
<sequence>MPDALTTTPAPTSAEPGADPASSLLVRACRRSQGEGLPVWFMRQAGRSLPEYRKVREGIAMLDSCARPDLVAEITMQPVRRYGVDAAIFYSDIMVPLKAAGVDLDIVPGRGPVIAEPVRDRAGLDRLVPPEPGDLSFVTEAVGLLVAELGATPLIGFAGAPFTLASYLVEGGPSKDYARTKALMVGDPALWAELCTRLARLSAHFLRTQVDAGASAVQLFDSWAGSLSAADYTASALPWSTSVLAEVTDVPRIHFGVGTGELLALMGEAGADVVGVDWRIPLATATDRLGPAYAVQGNLDPALLGAPWPVVEERVREAIRSGASAPGHIFNLGHGVPPETDPDVLARVVDLVHAEGPAIRADVLEP</sequence>
<gene>
    <name evidence="7 13" type="primary">hemE</name>
    <name evidence="13" type="ORF">GCM10022197_01380</name>
</gene>
<keyword evidence="14" id="KW-1185">Reference proteome</keyword>
<reference evidence="14" key="1">
    <citation type="journal article" date="2019" name="Int. J. Syst. Evol. Microbiol.">
        <title>The Global Catalogue of Microorganisms (GCM) 10K type strain sequencing project: providing services to taxonomists for standard genome sequencing and annotation.</title>
        <authorList>
            <consortium name="The Broad Institute Genomics Platform"/>
            <consortium name="The Broad Institute Genome Sequencing Center for Infectious Disease"/>
            <person name="Wu L."/>
            <person name="Ma J."/>
        </authorList>
    </citation>
    <scope>NUCLEOTIDE SEQUENCE [LARGE SCALE GENOMIC DNA]</scope>
    <source>
        <strain evidence="14">JCM 16540</strain>
    </source>
</reference>
<proteinExistence type="inferred from homology"/>
<comment type="pathway">
    <text evidence="1 7 8">Porphyrin-containing compound metabolism; protoporphyrin-IX biosynthesis; coproporphyrinogen-III from 5-aminolevulinate: step 4/4.</text>
</comment>
<dbReference type="PROSITE" id="PS00906">
    <property type="entry name" value="UROD_1"/>
    <property type="match status" value="1"/>
</dbReference>
<feature type="binding site" evidence="7">
    <location>
        <position position="167"/>
    </location>
    <ligand>
        <name>substrate</name>
    </ligand>
</feature>
<dbReference type="InterPro" id="IPR006361">
    <property type="entry name" value="Uroporphyrinogen_deCO2ase_HemE"/>
</dbReference>